<dbReference type="Proteomes" id="UP001163046">
    <property type="component" value="Unassembled WGS sequence"/>
</dbReference>
<proteinExistence type="predicted"/>
<dbReference type="GO" id="GO:0005615">
    <property type="term" value="C:extracellular space"/>
    <property type="evidence" value="ECO:0007669"/>
    <property type="project" value="TreeGrafter"/>
</dbReference>
<dbReference type="EMBL" id="MU826388">
    <property type="protein sequence ID" value="KAJ7376845.1"/>
    <property type="molecule type" value="Genomic_DNA"/>
</dbReference>
<sequence>MPFAFNSQQAIVNRVVNLSFTKVREEACSFAKTVFTADPRNITCNSSQMNLCTMERTPGGYPKIECHTTSCGSADMTSVGFINPLDGSLSWQHFSFLQDVEKALNNYIQNTPTEDYFPYAFLRCDEFWNPTAKTQLFILPSKSATADRPRGKSQVKPINVNIILIDSVSRPHFYRSLPQTVKAFRSINEKSSALVLDFELFHAIKARTFENIHALFSGELLNVDQFVNPVPVKAGVMFDKFKSLGYQTMWQEDMCWMHEWGMVRDLKVMNKSLPSKEIWHNLTTALKENSIDFTGITHSSCEVLKSFGVPELFHGPSKMCYGGKHYHDLFLQFLENFLKEVDLDSEKKPLFSFQCWT</sequence>
<dbReference type="OrthoDB" id="413313at2759"/>
<gene>
    <name evidence="1" type="ORF">OS493_031993</name>
</gene>
<dbReference type="PANTHER" id="PTHR10974:SF39">
    <property type="entry name" value="E2F TRANSCRIPTION FACTOR CC-MB DOMAIN-CONTAINING PROTEIN"/>
    <property type="match status" value="1"/>
</dbReference>
<reference evidence="1" key="1">
    <citation type="submission" date="2023-01" db="EMBL/GenBank/DDBJ databases">
        <title>Genome assembly of the deep-sea coral Lophelia pertusa.</title>
        <authorList>
            <person name="Herrera S."/>
            <person name="Cordes E."/>
        </authorList>
    </citation>
    <scope>NUCLEOTIDE SEQUENCE</scope>
    <source>
        <strain evidence="1">USNM1676648</strain>
        <tissue evidence="1">Polyp</tissue>
    </source>
</reference>
<dbReference type="AlphaFoldDB" id="A0A9X0CV81"/>
<protein>
    <submittedName>
        <fullName evidence="1">Uncharacterized protein</fullName>
    </submittedName>
</protein>
<comment type="caution">
    <text evidence="1">The sequence shown here is derived from an EMBL/GenBank/DDBJ whole genome shotgun (WGS) entry which is preliminary data.</text>
</comment>
<keyword evidence="2" id="KW-1185">Reference proteome</keyword>
<dbReference type="PANTHER" id="PTHR10974">
    <property type="entry name" value="FI08016P-RELATED"/>
    <property type="match status" value="1"/>
</dbReference>
<dbReference type="InterPro" id="IPR004245">
    <property type="entry name" value="DUF229"/>
</dbReference>
<evidence type="ECO:0000313" key="1">
    <source>
        <dbReference type="EMBL" id="KAJ7376845.1"/>
    </source>
</evidence>
<evidence type="ECO:0000313" key="2">
    <source>
        <dbReference type="Proteomes" id="UP001163046"/>
    </source>
</evidence>
<accession>A0A9X0CV81</accession>
<organism evidence="1 2">
    <name type="scientific">Desmophyllum pertusum</name>
    <dbReference type="NCBI Taxonomy" id="174260"/>
    <lineage>
        <taxon>Eukaryota</taxon>
        <taxon>Metazoa</taxon>
        <taxon>Cnidaria</taxon>
        <taxon>Anthozoa</taxon>
        <taxon>Hexacorallia</taxon>
        <taxon>Scleractinia</taxon>
        <taxon>Caryophylliina</taxon>
        <taxon>Caryophylliidae</taxon>
        <taxon>Desmophyllum</taxon>
    </lineage>
</organism>
<name>A0A9X0CV81_9CNID</name>
<dbReference type="Pfam" id="PF02995">
    <property type="entry name" value="DUF229"/>
    <property type="match status" value="1"/>
</dbReference>